<keyword evidence="2" id="KW-1185">Reference proteome</keyword>
<sequence length="256" mass="28403">MSFNKNSSFILRFITIFCIVFLLSVTCGFTTPGVQVLKNKARKYYQGIGVKQNYTKAFVLYRRAAEKGDAGAQYICGGMYFRGLGVKKDNRAAFKYLYRAALQGKSSGRSERILGEAFFQGNGTLKNLSKAIHWYSLSAEHGDSEAMNTLGYLYFMGRGVERNEEKGAEYFLQAAKNNFPQAQFNTGIMYSTGSGIGEIDLVAAYGWMNIAAANGYRPAVAARDYLENLLTGKELSEAQQFAGKLQKTLESGKKTR</sequence>
<proteinExistence type="predicted"/>
<reference evidence="1" key="1">
    <citation type="submission" date="2020-09" db="EMBL/GenBank/DDBJ databases">
        <title>Desulfogranum mesoprofundum gen. nov., sp. nov., a novel mesophilic, sulfate-reducing chemolithoautotroph isolated from a deep-sea hydrothermal vent chimney in the Suiyo Seamount.</title>
        <authorList>
            <person name="Hashimoto Y."/>
            <person name="Nakagawa S."/>
        </authorList>
    </citation>
    <scope>NUCLEOTIDE SEQUENCE</scope>
    <source>
        <strain evidence="1">KT2</strain>
    </source>
</reference>
<accession>A0A8D5FHM1</accession>
<dbReference type="EMBL" id="AP024086">
    <property type="protein sequence ID" value="BCL60835.1"/>
    <property type="molecule type" value="Genomic_DNA"/>
</dbReference>
<dbReference type="PANTHER" id="PTHR43628">
    <property type="entry name" value="ACTIVATOR OF C KINASE PROTEIN 1-RELATED"/>
    <property type="match status" value="1"/>
</dbReference>
<gene>
    <name evidence="1" type="ORF">DGMP_15280</name>
</gene>
<dbReference type="AlphaFoldDB" id="A0A8D5FHM1"/>
<dbReference type="SMART" id="SM00671">
    <property type="entry name" value="SEL1"/>
    <property type="match status" value="5"/>
</dbReference>
<dbReference type="KEGG" id="dbk:DGMP_15280"/>
<dbReference type="Proteomes" id="UP000826725">
    <property type="component" value="Chromosome"/>
</dbReference>
<dbReference type="PANTHER" id="PTHR43628:SF1">
    <property type="entry name" value="CHITIN SYNTHASE REGULATORY FACTOR 2-RELATED"/>
    <property type="match status" value="1"/>
</dbReference>
<dbReference type="InterPro" id="IPR006597">
    <property type="entry name" value="Sel1-like"/>
</dbReference>
<dbReference type="InterPro" id="IPR052945">
    <property type="entry name" value="Mitotic_Regulator"/>
</dbReference>
<evidence type="ECO:0000313" key="2">
    <source>
        <dbReference type="Proteomes" id="UP000826725"/>
    </source>
</evidence>
<dbReference type="Pfam" id="PF08238">
    <property type="entry name" value="Sel1"/>
    <property type="match status" value="5"/>
</dbReference>
<evidence type="ECO:0008006" key="3">
    <source>
        <dbReference type="Google" id="ProtNLM"/>
    </source>
</evidence>
<name>A0A8D5FHM1_9BACT</name>
<evidence type="ECO:0000313" key="1">
    <source>
        <dbReference type="EMBL" id="BCL60835.1"/>
    </source>
</evidence>
<protein>
    <recommendedName>
        <fullName evidence="3">Sel1 repeat family protein</fullName>
    </recommendedName>
</protein>
<organism evidence="1 2">
    <name type="scientific">Desulfomarina profundi</name>
    <dbReference type="NCBI Taxonomy" id="2772557"/>
    <lineage>
        <taxon>Bacteria</taxon>
        <taxon>Pseudomonadati</taxon>
        <taxon>Thermodesulfobacteriota</taxon>
        <taxon>Desulfobulbia</taxon>
        <taxon>Desulfobulbales</taxon>
        <taxon>Desulfobulbaceae</taxon>
        <taxon>Desulfomarina</taxon>
    </lineage>
</organism>